<organism evidence="9 10">
    <name type="scientific">Calocera cornea HHB12733</name>
    <dbReference type="NCBI Taxonomy" id="1353952"/>
    <lineage>
        <taxon>Eukaryota</taxon>
        <taxon>Fungi</taxon>
        <taxon>Dikarya</taxon>
        <taxon>Basidiomycota</taxon>
        <taxon>Agaricomycotina</taxon>
        <taxon>Dacrymycetes</taxon>
        <taxon>Dacrymycetales</taxon>
        <taxon>Dacrymycetaceae</taxon>
        <taxon>Calocera</taxon>
    </lineage>
</organism>
<gene>
    <name evidence="9" type="ORF">CALCODRAFT_454373</name>
</gene>
<feature type="transmembrane region" description="Helical" evidence="8">
    <location>
        <begin position="174"/>
        <end position="193"/>
    </location>
</feature>
<name>A0A165F972_9BASI</name>
<feature type="transmembrane region" description="Helical" evidence="8">
    <location>
        <begin position="441"/>
        <end position="460"/>
    </location>
</feature>
<evidence type="ECO:0000256" key="4">
    <source>
        <dbReference type="ARBA" id="ARBA00022692"/>
    </source>
</evidence>
<feature type="transmembrane region" description="Helical" evidence="8">
    <location>
        <begin position="116"/>
        <end position="137"/>
    </location>
</feature>
<evidence type="ECO:0000256" key="8">
    <source>
        <dbReference type="SAM" id="Phobius"/>
    </source>
</evidence>
<feature type="transmembrane region" description="Helical" evidence="8">
    <location>
        <begin position="143"/>
        <end position="162"/>
    </location>
</feature>
<feature type="transmembrane region" description="Helical" evidence="8">
    <location>
        <begin position="28"/>
        <end position="51"/>
    </location>
</feature>
<evidence type="ECO:0000256" key="2">
    <source>
        <dbReference type="ARBA" id="ARBA00006595"/>
    </source>
</evidence>
<sequence length="589" mass="64207">MDAEQASGIPKEQREALQQFEEPRSLRFFQVAAAVLYCLFASGVIFGYAALKPVLISEGVYRHLCTPDEISSHVRVCREQELRLNLMFNIAAVTTNAAALPVGATLDRFGPRMTSLVGCVFLFLGPILLALAPLIPVDSFDGFIPGYLLLALGGPCIFISTFQLSNAFPINSGLVLSCLTGAFDSSSAVWLGYRLLYQSTADPEDPTGKGTISLTMFFACYCVVPVIIAILQLTIMPKHSYKSMGEIVKEIEEAPLDGHDEAVSDEEINDPMPAAAPATVSDTPVESHEHEVHVRIVEPEPTEHTSLLGARRKSSAADIRRRRRSSAVGQISAIIGHEATDSAQKKEEKKRAISGVWGALHGKPALRQIGSFWFIFVVLFVMLQMLRTNYFIATVRPQYEYLLGSWDRSLVINGFFDLALPLGGLISIPFIGTLLDYTSTVFTLSVLVLSAAVIGCLGLIPRSMVAGYANIALFVVYRPFFYTSISDYAAKVFGFETFGTVYGLIICTSGLFNLVQSALDYVTVHIHQGNPIPVNLGLLISGLIVGSSFVAFVATQVGRIKREKAREALEEEAEAAEELLVPDGTNVYR</sequence>
<protein>
    <submittedName>
        <fullName evidence="9">MFS general substrate transporter</fullName>
    </submittedName>
</protein>
<accession>A0A165F972</accession>
<dbReference type="InterPro" id="IPR052599">
    <property type="entry name" value="SLC43A_AATransporter"/>
</dbReference>
<dbReference type="InterPro" id="IPR036259">
    <property type="entry name" value="MFS_trans_sf"/>
</dbReference>
<evidence type="ECO:0000256" key="5">
    <source>
        <dbReference type="ARBA" id="ARBA00022989"/>
    </source>
</evidence>
<evidence type="ECO:0000256" key="3">
    <source>
        <dbReference type="ARBA" id="ARBA00022448"/>
    </source>
</evidence>
<proteinExistence type="inferred from homology"/>
<evidence type="ECO:0000313" key="10">
    <source>
        <dbReference type="Proteomes" id="UP000076842"/>
    </source>
</evidence>
<dbReference type="EMBL" id="KV423978">
    <property type="protein sequence ID" value="KZT56417.1"/>
    <property type="molecule type" value="Genomic_DNA"/>
</dbReference>
<dbReference type="OrthoDB" id="330047at2759"/>
<feature type="transmembrane region" description="Helical" evidence="8">
    <location>
        <begin position="372"/>
        <end position="392"/>
    </location>
</feature>
<comment type="similarity">
    <text evidence="2">Belongs to the SLC43A transporter (TC 2.A.1.44) family.</text>
</comment>
<feature type="region of interest" description="Disordered" evidence="7">
    <location>
        <begin position="305"/>
        <end position="324"/>
    </location>
</feature>
<dbReference type="PANTHER" id="PTHR20772:SF2">
    <property type="entry name" value="PROTEIN FMP42"/>
    <property type="match status" value="1"/>
</dbReference>
<dbReference type="AlphaFoldDB" id="A0A165F972"/>
<reference evidence="9 10" key="1">
    <citation type="journal article" date="2016" name="Mol. Biol. Evol.">
        <title>Comparative Genomics of Early-Diverging Mushroom-Forming Fungi Provides Insights into the Origins of Lignocellulose Decay Capabilities.</title>
        <authorList>
            <person name="Nagy L.G."/>
            <person name="Riley R."/>
            <person name="Tritt A."/>
            <person name="Adam C."/>
            <person name="Daum C."/>
            <person name="Floudas D."/>
            <person name="Sun H."/>
            <person name="Yadav J.S."/>
            <person name="Pangilinan J."/>
            <person name="Larsson K.H."/>
            <person name="Matsuura K."/>
            <person name="Barry K."/>
            <person name="Labutti K."/>
            <person name="Kuo R."/>
            <person name="Ohm R.A."/>
            <person name="Bhattacharya S.S."/>
            <person name="Shirouzu T."/>
            <person name="Yoshinaga Y."/>
            <person name="Martin F.M."/>
            <person name="Grigoriev I.V."/>
            <person name="Hibbett D.S."/>
        </authorList>
    </citation>
    <scope>NUCLEOTIDE SEQUENCE [LARGE SCALE GENOMIC DNA]</scope>
    <source>
        <strain evidence="9 10">HHB12733</strain>
    </source>
</reference>
<keyword evidence="5 8" id="KW-1133">Transmembrane helix</keyword>
<feature type="transmembrane region" description="Helical" evidence="8">
    <location>
        <begin position="412"/>
        <end position="434"/>
    </location>
</feature>
<dbReference type="Proteomes" id="UP000076842">
    <property type="component" value="Unassembled WGS sequence"/>
</dbReference>
<feature type="compositionally biased region" description="Basic residues" evidence="7">
    <location>
        <begin position="310"/>
        <end position="324"/>
    </location>
</feature>
<feature type="transmembrane region" description="Helical" evidence="8">
    <location>
        <begin position="466"/>
        <end position="485"/>
    </location>
</feature>
<keyword evidence="6 8" id="KW-0472">Membrane</keyword>
<keyword evidence="10" id="KW-1185">Reference proteome</keyword>
<evidence type="ECO:0000256" key="1">
    <source>
        <dbReference type="ARBA" id="ARBA00004141"/>
    </source>
</evidence>
<feature type="transmembrane region" description="Helical" evidence="8">
    <location>
        <begin position="532"/>
        <end position="554"/>
    </location>
</feature>
<dbReference type="Gene3D" id="1.20.1250.20">
    <property type="entry name" value="MFS general substrate transporter like domains"/>
    <property type="match status" value="2"/>
</dbReference>
<evidence type="ECO:0000256" key="6">
    <source>
        <dbReference type="ARBA" id="ARBA00023136"/>
    </source>
</evidence>
<feature type="transmembrane region" description="Helical" evidence="8">
    <location>
        <begin position="492"/>
        <end position="512"/>
    </location>
</feature>
<dbReference type="SUPFAM" id="SSF103473">
    <property type="entry name" value="MFS general substrate transporter"/>
    <property type="match status" value="1"/>
</dbReference>
<keyword evidence="3" id="KW-0813">Transport</keyword>
<dbReference type="PANTHER" id="PTHR20772">
    <property type="entry name" value="PROTEIN FMP42"/>
    <property type="match status" value="1"/>
</dbReference>
<feature type="transmembrane region" description="Helical" evidence="8">
    <location>
        <begin position="213"/>
        <end position="235"/>
    </location>
</feature>
<dbReference type="STRING" id="1353952.A0A165F972"/>
<dbReference type="GO" id="GO:0000329">
    <property type="term" value="C:fungal-type vacuole membrane"/>
    <property type="evidence" value="ECO:0007669"/>
    <property type="project" value="TreeGrafter"/>
</dbReference>
<evidence type="ECO:0000256" key="7">
    <source>
        <dbReference type="SAM" id="MobiDB-lite"/>
    </source>
</evidence>
<evidence type="ECO:0000313" key="9">
    <source>
        <dbReference type="EMBL" id="KZT56417.1"/>
    </source>
</evidence>
<keyword evidence="4 8" id="KW-0812">Transmembrane</keyword>
<dbReference type="InParanoid" id="A0A165F972"/>
<comment type="subcellular location">
    <subcellularLocation>
        <location evidence="1">Membrane</location>
        <topology evidence="1">Multi-pass membrane protein</topology>
    </subcellularLocation>
</comment>